<evidence type="ECO:0000259" key="5">
    <source>
        <dbReference type="PROSITE" id="PS51094"/>
    </source>
</evidence>
<dbReference type="SUPFAM" id="SSF46785">
    <property type="entry name" value="Winged helix' DNA-binding domain"/>
    <property type="match status" value="1"/>
</dbReference>
<evidence type="ECO:0000313" key="8">
    <source>
        <dbReference type="Proteomes" id="UP001252875"/>
    </source>
</evidence>
<name>A0ABU3F583_9ENTE</name>
<evidence type="ECO:0000256" key="2">
    <source>
        <dbReference type="ARBA" id="ARBA00023015"/>
    </source>
</evidence>
<feature type="domain" description="PRD" evidence="6">
    <location>
        <begin position="175"/>
        <end position="279"/>
    </location>
</feature>
<proteinExistence type="predicted"/>
<evidence type="ECO:0000256" key="3">
    <source>
        <dbReference type="ARBA" id="ARBA00023159"/>
    </source>
</evidence>
<evidence type="ECO:0000256" key="4">
    <source>
        <dbReference type="ARBA" id="ARBA00023163"/>
    </source>
</evidence>
<gene>
    <name evidence="7" type="ORF">P7D85_17880</name>
</gene>
<dbReference type="Gene3D" id="3.40.930.10">
    <property type="entry name" value="Mannitol-specific EII, Chain A"/>
    <property type="match status" value="1"/>
</dbReference>
<dbReference type="PANTHER" id="PTHR30185:SF12">
    <property type="entry name" value="TRANSCRIPTIONAL REGULATOR MANR"/>
    <property type="match status" value="1"/>
</dbReference>
<sequence>MKEKQEHLLKLLLQQDTPISSRILAEKMNVSMRTVKNYIYELNKLGAVPVITSSNAGYTVIREEAEKLLEEPKNDTALPQTFKERSFFIIKRILMENQQLNIFDLSEELFVSYSTLKSDLSRMNKAYEKYHVKFILKQDEIQIIGEEKEKRRLISYIIFEEVPHKFIDKQILEATFDKQDIEKLAAIIHSIMQESNYHLNDFSFVNLMLHLLILLESVRNDNSLVSRNWFSSWLREDKAKLVTKMIEQIEQEFDLTLNSLEKEEIHMIFQANANYIPSNNLKELEQIVGEEISQAVDIVLEDVRQTFGINLMSENFIVPFSLHVSGLFSRAKQQTSLKNPMVSSLKKDFPMVYDVAVYISLRLSNRFSISVSEDETAYIALHIGSELEGQKRNLSKIRTVLLCPKYMNLDEQLYEKLNHHFGNDLIIQTVVSKFSETEDLDFELLITTLPVPENPDSLVIEVSPIFTEEQRMTLITEIGNIRLDRKKSILRKNFDDYFDEKFFTSQLAADCSEAVINELCQVLEAENIVPAEFKEHVLERERASSTAFEAIAIPHSVYMDAHQTVISVAISEKGLLWGDKKVHVVLLAAINDIDRRLFTDIYEALISLFDTAQSYQEIKKIQNFADFRSFIYSKIKRNY</sequence>
<organism evidence="7 8">
    <name type="scientific">Enterococcus hulanensis</name>
    <dbReference type="NCBI Taxonomy" id="2559929"/>
    <lineage>
        <taxon>Bacteria</taxon>
        <taxon>Bacillati</taxon>
        <taxon>Bacillota</taxon>
        <taxon>Bacilli</taxon>
        <taxon>Lactobacillales</taxon>
        <taxon>Enterococcaceae</taxon>
        <taxon>Enterococcus</taxon>
    </lineage>
</organism>
<dbReference type="InterPro" id="IPR011608">
    <property type="entry name" value="PRD"/>
</dbReference>
<dbReference type="SUPFAM" id="SSF55804">
    <property type="entry name" value="Phoshotransferase/anion transport protein"/>
    <property type="match status" value="1"/>
</dbReference>
<dbReference type="Gene3D" id="1.10.10.10">
    <property type="entry name" value="Winged helix-like DNA-binding domain superfamily/Winged helix DNA-binding domain"/>
    <property type="match status" value="2"/>
</dbReference>
<accession>A0ABU3F583</accession>
<keyword evidence="4" id="KW-0804">Transcription</keyword>
<dbReference type="Gene3D" id="1.10.1790.10">
    <property type="entry name" value="PRD domain"/>
    <property type="match status" value="2"/>
</dbReference>
<comment type="caution">
    <text evidence="7">The sequence shown here is derived from an EMBL/GenBank/DDBJ whole genome shotgun (WGS) entry which is preliminary data.</text>
</comment>
<dbReference type="RefSeq" id="WP_311822200.1">
    <property type="nucleotide sequence ID" value="NZ_JARPYF010000011.1"/>
</dbReference>
<dbReference type="InterPro" id="IPR050661">
    <property type="entry name" value="BglG_antiterminators"/>
</dbReference>
<dbReference type="SUPFAM" id="SSF63520">
    <property type="entry name" value="PTS-regulatory domain, PRD"/>
    <property type="match status" value="2"/>
</dbReference>
<evidence type="ECO:0000256" key="1">
    <source>
        <dbReference type="ARBA" id="ARBA00022737"/>
    </source>
</evidence>
<dbReference type="PANTHER" id="PTHR30185">
    <property type="entry name" value="CRYPTIC BETA-GLUCOSIDE BGL OPERON ANTITERMINATOR"/>
    <property type="match status" value="1"/>
</dbReference>
<dbReference type="InterPro" id="IPR007737">
    <property type="entry name" value="Mga_HTH"/>
</dbReference>
<protein>
    <submittedName>
        <fullName evidence="7">PRD domain-containing protein</fullName>
    </submittedName>
</protein>
<reference evidence="7 8" key="1">
    <citation type="submission" date="2023-03" db="EMBL/GenBank/DDBJ databases">
        <authorList>
            <person name="Shen W."/>
            <person name="Cai J."/>
        </authorList>
    </citation>
    <scope>NUCLEOTIDE SEQUENCE [LARGE SCALE GENOMIC DNA]</scope>
    <source>
        <strain evidence="7 8">D6-4</strain>
    </source>
</reference>
<dbReference type="Proteomes" id="UP001252875">
    <property type="component" value="Unassembled WGS sequence"/>
</dbReference>
<dbReference type="Pfam" id="PF00874">
    <property type="entry name" value="PRD"/>
    <property type="match status" value="1"/>
</dbReference>
<keyword evidence="3" id="KW-0010">Activator</keyword>
<dbReference type="InterPro" id="IPR036388">
    <property type="entry name" value="WH-like_DNA-bd_sf"/>
</dbReference>
<dbReference type="Pfam" id="PF05043">
    <property type="entry name" value="Mga"/>
    <property type="match status" value="1"/>
</dbReference>
<feature type="domain" description="PTS EIIA type-2" evidence="5">
    <location>
        <begin position="496"/>
        <end position="634"/>
    </location>
</feature>
<keyword evidence="1" id="KW-0677">Repeat</keyword>
<dbReference type="InterPro" id="IPR036634">
    <property type="entry name" value="PRD_sf"/>
</dbReference>
<evidence type="ECO:0000313" key="7">
    <source>
        <dbReference type="EMBL" id="MDT2601653.1"/>
    </source>
</evidence>
<dbReference type="Pfam" id="PF08279">
    <property type="entry name" value="HTH_11"/>
    <property type="match status" value="1"/>
</dbReference>
<evidence type="ECO:0000259" key="6">
    <source>
        <dbReference type="PROSITE" id="PS51372"/>
    </source>
</evidence>
<keyword evidence="2" id="KW-0805">Transcription regulation</keyword>
<dbReference type="EMBL" id="JARPYI010000012">
    <property type="protein sequence ID" value="MDT2601653.1"/>
    <property type="molecule type" value="Genomic_DNA"/>
</dbReference>
<dbReference type="PROSITE" id="PS51372">
    <property type="entry name" value="PRD_2"/>
    <property type="match status" value="2"/>
</dbReference>
<dbReference type="InterPro" id="IPR016152">
    <property type="entry name" value="PTrfase/Anion_transptr"/>
</dbReference>
<dbReference type="Pfam" id="PF00359">
    <property type="entry name" value="PTS_EIIA_2"/>
    <property type="match status" value="1"/>
</dbReference>
<dbReference type="PROSITE" id="PS51094">
    <property type="entry name" value="PTS_EIIA_TYPE_2"/>
    <property type="match status" value="1"/>
</dbReference>
<keyword evidence="8" id="KW-1185">Reference proteome</keyword>
<dbReference type="InterPro" id="IPR002178">
    <property type="entry name" value="PTS_EIIA_type-2_dom"/>
</dbReference>
<feature type="domain" description="PRD" evidence="6">
    <location>
        <begin position="287"/>
        <end position="393"/>
    </location>
</feature>
<dbReference type="InterPro" id="IPR013196">
    <property type="entry name" value="HTH_11"/>
</dbReference>
<dbReference type="InterPro" id="IPR036390">
    <property type="entry name" value="WH_DNA-bd_sf"/>
</dbReference>